<dbReference type="Proteomes" id="UP000177693">
    <property type="component" value="Unassembled WGS sequence"/>
</dbReference>
<dbReference type="InterPro" id="IPR004447">
    <property type="entry name" value="Peptidase_S41A"/>
</dbReference>
<dbReference type="InterPro" id="IPR055210">
    <property type="entry name" value="CtpA/B_N"/>
</dbReference>
<comment type="similarity">
    <text evidence="1 5">Belongs to the peptidase S41A family.</text>
</comment>
<proteinExistence type="inferred from homology"/>
<evidence type="ECO:0000256" key="3">
    <source>
        <dbReference type="ARBA" id="ARBA00022801"/>
    </source>
</evidence>
<keyword evidence="6" id="KW-0812">Transmembrane</keyword>
<dbReference type="NCBIfam" id="TIGR00225">
    <property type="entry name" value="prc"/>
    <property type="match status" value="1"/>
</dbReference>
<evidence type="ECO:0000256" key="4">
    <source>
        <dbReference type="ARBA" id="ARBA00022825"/>
    </source>
</evidence>
<dbReference type="SUPFAM" id="SSF52096">
    <property type="entry name" value="ClpP/crotonase"/>
    <property type="match status" value="1"/>
</dbReference>
<dbReference type="PROSITE" id="PS50106">
    <property type="entry name" value="PDZ"/>
    <property type="match status" value="1"/>
</dbReference>
<dbReference type="PANTHER" id="PTHR32060:SF30">
    <property type="entry name" value="CARBOXY-TERMINAL PROCESSING PROTEASE CTPA"/>
    <property type="match status" value="1"/>
</dbReference>
<dbReference type="AlphaFoldDB" id="A0A1F6Y5P8"/>
<dbReference type="InterPro" id="IPR041489">
    <property type="entry name" value="PDZ_6"/>
</dbReference>
<dbReference type="InterPro" id="IPR005151">
    <property type="entry name" value="Tail-specific_protease"/>
</dbReference>
<accession>A0A1F6Y5P8</accession>
<sequence length="405" mass="44533">MQKFYNRGAKNTIITLAVLGAFLLGIYVDYHNRPEIDKVVGISNKENMVAAEADFSSFWKVWNTINEKYPSADKITNQNRVYGAITGLVGSLGDPYSVFFSPDDAKAFEEEIAGNFTGIGMEVGIKDKILTVIAPLKDTPAYRANIKPGDKILQIDDTVTSNLGIEKAIKLIRGEKGTTVILTIFREGEKEPKEIKIARDVINIPTLDTELRKDEIFVIKLYSFSANSANLFRNAIKSFVESRTDKLLLDLRGNPGGYLDAAVDISSWFLPKGKTVVTEDYGDDTKPEIFRSRGYNIFNDKLKFVILIDGGSASASEIVAGAMQDHGRAKLVGNQSFGKGSVQEAIKVTSDTLLKITVAKWLTPNGTSISEKGLMPDYIVDFAQGDAVEKKDPQLEKAVELLLAN</sequence>
<feature type="transmembrane region" description="Helical" evidence="6">
    <location>
        <begin position="12"/>
        <end position="30"/>
    </location>
</feature>
<dbReference type="Pfam" id="PF22694">
    <property type="entry name" value="CtpB_N-like"/>
    <property type="match status" value="1"/>
</dbReference>
<dbReference type="GO" id="GO:0006508">
    <property type="term" value="P:proteolysis"/>
    <property type="evidence" value="ECO:0007669"/>
    <property type="project" value="UniProtKB-KW"/>
</dbReference>
<evidence type="ECO:0000256" key="1">
    <source>
        <dbReference type="ARBA" id="ARBA00009179"/>
    </source>
</evidence>
<keyword evidence="6" id="KW-0472">Membrane</keyword>
<evidence type="ECO:0000256" key="5">
    <source>
        <dbReference type="RuleBase" id="RU004404"/>
    </source>
</evidence>
<keyword evidence="4 5" id="KW-0720">Serine protease</keyword>
<dbReference type="CDD" id="cd06782">
    <property type="entry name" value="cpPDZ_CPP-like"/>
    <property type="match status" value="1"/>
</dbReference>
<keyword evidence="2 5" id="KW-0645">Protease</keyword>
<dbReference type="Gene3D" id="2.30.42.10">
    <property type="match status" value="1"/>
</dbReference>
<dbReference type="PANTHER" id="PTHR32060">
    <property type="entry name" value="TAIL-SPECIFIC PROTEASE"/>
    <property type="match status" value="1"/>
</dbReference>
<evidence type="ECO:0000256" key="2">
    <source>
        <dbReference type="ARBA" id="ARBA00022670"/>
    </source>
</evidence>
<dbReference type="Gene3D" id="3.90.226.10">
    <property type="entry name" value="2-enoyl-CoA Hydratase, Chain A, domain 1"/>
    <property type="match status" value="1"/>
</dbReference>
<dbReference type="SMART" id="SM00228">
    <property type="entry name" value="PDZ"/>
    <property type="match status" value="1"/>
</dbReference>
<keyword evidence="6" id="KW-1133">Transmembrane helix</keyword>
<dbReference type="Gene3D" id="3.30.750.44">
    <property type="match status" value="1"/>
</dbReference>
<dbReference type="InterPro" id="IPR036034">
    <property type="entry name" value="PDZ_sf"/>
</dbReference>
<evidence type="ECO:0000259" key="7">
    <source>
        <dbReference type="PROSITE" id="PS50106"/>
    </source>
</evidence>
<dbReference type="InterPro" id="IPR001478">
    <property type="entry name" value="PDZ"/>
</dbReference>
<feature type="domain" description="PDZ" evidence="7">
    <location>
        <begin position="105"/>
        <end position="187"/>
    </location>
</feature>
<organism evidence="8 9">
    <name type="scientific">Candidatus Nomurabacteria bacterium RIFCSPLOWO2_02_FULL_40_67</name>
    <dbReference type="NCBI Taxonomy" id="1801787"/>
    <lineage>
        <taxon>Bacteria</taxon>
        <taxon>Candidatus Nomuraibacteriota</taxon>
    </lineage>
</organism>
<reference evidence="8 9" key="1">
    <citation type="journal article" date="2016" name="Nat. Commun.">
        <title>Thousands of microbial genomes shed light on interconnected biogeochemical processes in an aquifer system.</title>
        <authorList>
            <person name="Anantharaman K."/>
            <person name="Brown C.T."/>
            <person name="Hug L.A."/>
            <person name="Sharon I."/>
            <person name="Castelle C.J."/>
            <person name="Probst A.J."/>
            <person name="Thomas B.C."/>
            <person name="Singh A."/>
            <person name="Wilkins M.J."/>
            <person name="Karaoz U."/>
            <person name="Brodie E.L."/>
            <person name="Williams K.H."/>
            <person name="Hubbard S.S."/>
            <person name="Banfield J.F."/>
        </authorList>
    </citation>
    <scope>NUCLEOTIDE SEQUENCE [LARGE SCALE GENOMIC DNA]</scope>
</reference>
<dbReference type="GO" id="GO:0007165">
    <property type="term" value="P:signal transduction"/>
    <property type="evidence" value="ECO:0007669"/>
    <property type="project" value="TreeGrafter"/>
</dbReference>
<dbReference type="SMART" id="SM00245">
    <property type="entry name" value="TSPc"/>
    <property type="match status" value="1"/>
</dbReference>
<dbReference type="Pfam" id="PF17820">
    <property type="entry name" value="PDZ_6"/>
    <property type="match status" value="1"/>
</dbReference>
<dbReference type="EMBL" id="MFVL01000013">
    <property type="protein sequence ID" value="OGJ01666.1"/>
    <property type="molecule type" value="Genomic_DNA"/>
</dbReference>
<dbReference type="GO" id="GO:0008236">
    <property type="term" value="F:serine-type peptidase activity"/>
    <property type="evidence" value="ECO:0007669"/>
    <property type="project" value="UniProtKB-KW"/>
</dbReference>
<dbReference type="FunFam" id="2.30.42.10:FF:000063">
    <property type="entry name" value="Peptidase, S41 family"/>
    <property type="match status" value="1"/>
</dbReference>
<evidence type="ECO:0000313" key="8">
    <source>
        <dbReference type="EMBL" id="OGJ01666.1"/>
    </source>
</evidence>
<dbReference type="Pfam" id="PF03572">
    <property type="entry name" value="Peptidase_S41"/>
    <property type="match status" value="1"/>
</dbReference>
<evidence type="ECO:0000313" key="9">
    <source>
        <dbReference type="Proteomes" id="UP000177693"/>
    </source>
</evidence>
<keyword evidence="3 5" id="KW-0378">Hydrolase</keyword>
<name>A0A1F6Y5P8_9BACT</name>
<protein>
    <recommendedName>
        <fullName evidence="7">PDZ domain-containing protein</fullName>
    </recommendedName>
</protein>
<gene>
    <name evidence="8" type="ORF">A3I23_00120</name>
</gene>
<dbReference type="CDD" id="cd07560">
    <property type="entry name" value="Peptidase_S41_CPP"/>
    <property type="match status" value="1"/>
</dbReference>
<dbReference type="GO" id="GO:0030288">
    <property type="term" value="C:outer membrane-bounded periplasmic space"/>
    <property type="evidence" value="ECO:0007669"/>
    <property type="project" value="TreeGrafter"/>
</dbReference>
<dbReference type="InterPro" id="IPR029045">
    <property type="entry name" value="ClpP/crotonase-like_dom_sf"/>
</dbReference>
<dbReference type="GO" id="GO:0004175">
    <property type="term" value="F:endopeptidase activity"/>
    <property type="evidence" value="ECO:0007669"/>
    <property type="project" value="TreeGrafter"/>
</dbReference>
<comment type="caution">
    <text evidence="8">The sequence shown here is derived from an EMBL/GenBank/DDBJ whole genome shotgun (WGS) entry which is preliminary data.</text>
</comment>
<dbReference type="SUPFAM" id="SSF50156">
    <property type="entry name" value="PDZ domain-like"/>
    <property type="match status" value="1"/>
</dbReference>
<evidence type="ECO:0000256" key="6">
    <source>
        <dbReference type="SAM" id="Phobius"/>
    </source>
</evidence>